<dbReference type="EMBL" id="BGZK01001418">
    <property type="protein sequence ID" value="GBP79544.1"/>
    <property type="molecule type" value="Genomic_DNA"/>
</dbReference>
<keyword evidence="2" id="KW-1185">Reference proteome</keyword>
<evidence type="ECO:0000313" key="2">
    <source>
        <dbReference type="Proteomes" id="UP000299102"/>
    </source>
</evidence>
<accession>A0A4C1YXL4</accession>
<gene>
    <name evidence="1" type="ORF">EVAR_3503_1</name>
</gene>
<organism evidence="1 2">
    <name type="scientific">Eumeta variegata</name>
    <name type="common">Bagworm moth</name>
    <name type="synonym">Eumeta japonica</name>
    <dbReference type="NCBI Taxonomy" id="151549"/>
    <lineage>
        <taxon>Eukaryota</taxon>
        <taxon>Metazoa</taxon>
        <taxon>Ecdysozoa</taxon>
        <taxon>Arthropoda</taxon>
        <taxon>Hexapoda</taxon>
        <taxon>Insecta</taxon>
        <taxon>Pterygota</taxon>
        <taxon>Neoptera</taxon>
        <taxon>Endopterygota</taxon>
        <taxon>Lepidoptera</taxon>
        <taxon>Glossata</taxon>
        <taxon>Ditrysia</taxon>
        <taxon>Tineoidea</taxon>
        <taxon>Psychidae</taxon>
        <taxon>Oiketicinae</taxon>
        <taxon>Eumeta</taxon>
    </lineage>
</organism>
<evidence type="ECO:0000313" key="1">
    <source>
        <dbReference type="EMBL" id="GBP79544.1"/>
    </source>
</evidence>
<comment type="caution">
    <text evidence="1">The sequence shown here is derived from an EMBL/GenBank/DDBJ whole genome shotgun (WGS) entry which is preliminary data.</text>
</comment>
<protein>
    <submittedName>
        <fullName evidence="1">Uncharacterized protein</fullName>
    </submittedName>
</protein>
<dbReference type="Proteomes" id="UP000299102">
    <property type="component" value="Unassembled WGS sequence"/>
</dbReference>
<reference evidence="1 2" key="1">
    <citation type="journal article" date="2019" name="Commun. Biol.">
        <title>The bagworm genome reveals a unique fibroin gene that provides high tensile strength.</title>
        <authorList>
            <person name="Kono N."/>
            <person name="Nakamura H."/>
            <person name="Ohtoshi R."/>
            <person name="Tomita M."/>
            <person name="Numata K."/>
            <person name="Arakawa K."/>
        </authorList>
    </citation>
    <scope>NUCLEOTIDE SEQUENCE [LARGE SCALE GENOMIC DNA]</scope>
</reference>
<proteinExistence type="predicted"/>
<sequence length="146" mass="17112">MPPTRGIQIHAAVGGEPATRRRAPSPRRPRRLTLAGLSYLNKLIFWLRAKRGRGKNCIALRATAQRRERISRRRLLRNKRKTLHYQYDFVFYNFMVPFSIRGIASDGSDYTATPSRRRRRQRLFVIFHDFSRVPAYSAPSPRSQNN</sequence>
<dbReference type="AlphaFoldDB" id="A0A4C1YXL4"/>
<name>A0A4C1YXL4_EUMVA</name>